<gene>
    <name evidence="1" type="ORF">H0A75_00085</name>
</gene>
<name>A0A7Z0SD62_9GAMM</name>
<organism evidence="1 2">
    <name type="scientific">Candidatus Methanofishera endochildressiae</name>
    <dbReference type="NCBI Taxonomy" id="2738884"/>
    <lineage>
        <taxon>Bacteria</taxon>
        <taxon>Pseudomonadati</taxon>
        <taxon>Pseudomonadota</taxon>
        <taxon>Gammaproteobacteria</taxon>
        <taxon>Candidatus Methanofishera</taxon>
    </lineage>
</organism>
<proteinExistence type="predicted"/>
<evidence type="ECO:0000313" key="2">
    <source>
        <dbReference type="Proteomes" id="UP000537890"/>
    </source>
</evidence>
<dbReference type="EMBL" id="JACCHS010000001">
    <property type="protein sequence ID" value="NYT46342.1"/>
    <property type="molecule type" value="Genomic_DNA"/>
</dbReference>
<dbReference type="AlphaFoldDB" id="A0A7Z0SD62"/>
<dbReference type="Proteomes" id="UP000537890">
    <property type="component" value="Unassembled WGS sequence"/>
</dbReference>
<accession>A0A7Z0SD62</accession>
<comment type="caution">
    <text evidence="1">The sequence shown here is derived from an EMBL/GenBank/DDBJ whole genome shotgun (WGS) entry which is preliminary data.</text>
</comment>
<reference evidence="1 2" key="1">
    <citation type="submission" date="2020-05" db="EMBL/GenBank/DDBJ databases">
        <title>Horizontal transmission and recombination maintain forever young bacterial symbiont genomes.</title>
        <authorList>
            <person name="Russell S.L."/>
            <person name="Pepper-Tunick E."/>
            <person name="Svedberg J."/>
            <person name="Byrne A."/>
            <person name="Ruelas Castillo J."/>
            <person name="Vollmers C."/>
            <person name="Beinart R.A."/>
            <person name="Corbett-Detig R."/>
        </authorList>
    </citation>
    <scope>NUCLEOTIDE SEQUENCE [LARGE SCALE GENOMIC DNA]</scope>
    <source>
        <strain evidence="1">4727-3</strain>
    </source>
</reference>
<sequence length="59" mass="6722">MAATITILGKIVIKRGKTIFYLEKDILILKQTHASALSRQKFDVSQRVRAEETNNLDSF</sequence>
<protein>
    <submittedName>
        <fullName evidence="1">Uncharacterized protein</fullName>
    </submittedName>
</protein>
<evidence type="ECO:0000313" key="1">
    <source>
        <dbReference type="EMBL" id="NYT46342.1"/>
    </source>
</evidence>